<organism evidence="1 2">
    <name type="scientific">Mailhella massiliensis</name>
    <dbReference type="NCBI Taxonomy" id="1903261"/>
    <lineage>
        <taxon>Bacteria</taxon>
        <taxon>Pseudomonadati</taxon>
        <taxon>Thermodesulfobacteriota</taxon>
        <taxon>Desulfovibrionia</taxon>
        <taxon>Desulfovibrionales</taxon>
        <taxon>Desulfovibrionaceae</taxon>
        <taxon>Mailhella</taxon>
    </lineage>
</organism>
<evidence type="ECO:0000313" key="1">
    <source>
        <dbReference type="EMBL" id="HJD97035.1"/>
    </source>
</evidence>
<sequence length="187" mass="21156">MNSYTKETLPVRPVFDFELLLNLLSEKRLGGKVVEEMAETWERWLPMLHALKLETGKGRYLALWLEEGVEKEVDEQWAKSSEYGYRLSALAQTMCQCAIYQLLPEAEEAGCAPAPEPTAALRDALAKEGLDYQDLTHSMLPKFSVLTPYPFRGACDICYLRKECPKANGQTSQFRSFEIGGEPKQQA</sequence>
<protein>
    <submittedName>
        <fullName evidence="1">Uncharacterized protein</fullName>
    </submittedName>
</protein>
<accession>A0A921AVD7</accession>
<proteinExistence type="predicted"/>
<reference evidence="1" key="1">
    <citation type="journal article" date="2021" name="PeerJ">
        <title>Extensive microbial diversity within the chicken gut microbiome revealed by metagenomics and culture.</title>
        <authorList>
            <person name="Gilroy R."/>
            <person name="Ravi A."/>
            <person name="Getino M."/>
            <person name="Pursley I."/>
            <person name="Horton D.L."/>
            <person name="Alikhan N.F."/>
            <person name="Baker D."/>
            <person name="Gharbi K."/>
            <person name="Hall N."/>
            <person name="Watson M."/>
            <person name="Adriaenssens E.M."/>
            <person name="Foster-Nyarko E."/>
            <person name="Jarju S."/>
            <person name="Secka A."/>
            <person name="Antonio M."/>
            <person name="Oren A."/>
            <person name="Chaudhuri R.R."/>
            <person name="La Ragione R."/>
            <person name="Hildebrand F."/>
            <person name="Pallen M.J."/>
        </authorList>
    </citation>
    <scope>NUCLEOTIDE SEQUENCE</scope>
    <source>
        <strain evidence="1">ChiGjej2B2-19336</strain>
    </source>
</reference>
<dbReference type="RefSeq" id="WP_304121814.1">
    <property type="nucleotide sequence ID" value="NZ_DYZA01000098.1"/>
</dbReference>
<reference evidence="1" key="2">
    <citation type="submission" date="2021-09" db="EMBL/GenBank/DDBJ databases">
        <authorList>
            <person name="Gilroy R."/>
        </authorList>
    </citation>
    <scope>NUCLEOTIDE SEQUENCE</scope>
    <source>
        <strain evidence="1">ChiGjej2B2-19336</strain>
    </source>
</reference>
<gene>
    <name evidence="1" type="ORF">K8W16_05265</name>
</gene>
<comment type="caution">
    <text evidence="1">The sequence shown here is derived from an EMBL/GenBank/DDBJ whole genome shotgun (WGS) entry which is preliminary data.</text>
</comment>
<evidence type="ECO:0000313" key="2">
    <source>
        <dbReference type="Proteomes" id="UP000698963"/>
    </source>
</evidence>
<dbReference type="AlphaFoldDB" id="A0A921AVD7"/>
<name>A0A921AVD7_9BACT</name>
<dbReference type="Proteomes" id="UP000698963">
    <property type="component" value="Unassembled WGS sequence"/>
</dbReference>
<dbReference type="EMBL" id="DYZA01000098">
    <property type="protein sequence ID" value="HJD97035.1"/>
    <property type="molecule type" value="Genomic_DNA"/>
</dbReference>